<name>A0ABM1BSN7_LIMPO</name>
<keyword evidence="7" id="KW-1185">Reference proteome</keyword>
<evidence type="ECO:0000313" key="7">
    <source>
        <dbReference type="Proteomes" id="UP000694941"/>
    </source>
</evidence>
<evidence type="ECO:0000256" key="5">
    <source>
        <dbReference type="ARBA" id="ARBA00023136"/>
    </source>
</evidence>
<reference evidence="8" key="1">
    <citation type="submission" date="2025-08" db="UniProtKB">
        <authorList>
            <consortium name="RefSeq"/>
        </authorList>
    </citation>
    <scope>IDENTIFICATION</scope>
    <source>
        <tissue evidence="8">Muscle</tissue>
    </source>
</reference>
<evidence type="ECO:0000256" key="3">
    <source>
        <dbReference type="ARBA" id="ARBA00022989"/>
    </source>
</evidence>
<keyword evidence="3 6" id="KW-1133">Transmembrane helix</keyword>
<dbReference type="GeneID" id="106471827"/>
<comment type="subcellular location">
    <subcellularLocation>
        <location evidence="1">Mitochondrion membrane</location>
        <topology evidence="1">Multi-pass membrane protein</topology>
    </subcellularLocation>
</comment>
<dbReference type="PANTHER" id="PTHR16296:SF2">
    <property type="entry name" value="TRANSMEMBRANE PROTEIN 126A"/>
    <property type="match status" value="1"/>
</dbReference>
<dbReference type="PANTHER" id="PTHR16296">
    <property type="entry name" value="UNCHARACTERIZED HYPOTHALAMUS PROTEIN HT007"/>
    <property type="match status" value="1"/>
</dbReference>
<sequence>MKFCKSEMLDYLILFQSDLKMESLSSKSPRNIVKFERGSVPEGAIILTEEEAVQARLQLVHSWKPRSEVWPFTYGQVLISAISGAGGFYCNHYYRKCMKLRNCARMSTYIPVVVLPSLLTPILHSTLITSDILIGKTPCSLCVQIKAMALQVTIGALYPMVLAPLGCFQFAERYLTYPLPSIRDSPREVFRLYQKLTAARLPQFGVNVMIQALLAWFITHKEITCLHTITSKLERGDDDISTI</sequence>
<keyword evidence="2 6" id="KW-0812">Transmembrane</keyword>
<keyword evidence="5 6" id="KW-0472">Membrane</keyword>
<gene>
    <name evidence="8" type="primary">LOC106471827</name>
</gene>
<organism evidence="7 8">
    <name type="scientific">Limulus polyphemus</name>
    <name type="common">Atlantic horseshoe crab</name>
    <dbReference type="NCBI Taxonomy" id="6850"/>
    <lineage>
        <taxon>Eukaryota</taxon>
        <taxon>Metazoa</taxon>
        <taxon>Ecdysozoa</taxon>
        <taxon>Arthropoda</taxon>
        <taxon>Chelicerata</taxon>
        <taxon>Merostomata</taxon>
        <taxon>Xiphosura</taxon>
        <taxon>Limulidae</taxon>
        <taxon>Limulus</taxon>
    </lineage>
</organism>
<dbReference type="Proteomes" id="UP000694941">
    <property type="component" value="Unplaced"/>
</dbReference>
<feature type="transmembrane region" description="Helical" evidence="6">
    <location>
        <begin position="72"/>
        <end position="94"/>
    </location>
</feature>
<evidence type="ECO:0000256" key="1">
    <source>
        <dbReference type="ARBA" id="ARBA00004225"/>
    </source>
</evidence>
<protein>
    <submittedName>
        <fullName evidence="8">Uncharacterized protein LOC106471827</fullName>
    </submittedName>
</protein>
<feature type="transmembrane region" description="Helical" evidence="6">
    <location>
        <begin position="148"/>
        <end position="171"/>
    </location>
</feature>
<feature type="transmembrane region" description="Helical" evidence="6">
    <location>
        <begin position="106"/>
        <end position="128"/>
    </location>
</feature>
<evidence type="ECO:0000313" key="8">
    <source>
        <dbReference type="RefSeq" id="XP_013787901.1"/>
    </source>
</evidence>
<keyword evidence="4" id="KW-0496">Mitochondrion</keyword>
<evidence type="ECO:0000256" key="2">
    <source>
        <dbReference type="ARBA" id="ARBA00022692"/>
    </source>
</evidence>
<evidence type="ECO:0000256" key="6">
    <source>
        <dbReference type="SAM" id="Phobius"/>
    </source>
</evidence>
<accession>A0ABM1BSN7</accession>
<dbReference type="RefSeq" id="XP_013787901.1">
    <property type="nucleotide sequence ID" value="XM_013932447.2"/>
</dbReference>
<evidence type="ECO:0000256" key="4">
    <source>
        <dbReference type="ARBA" id="ARBA00023128"/>
    </source>
</evidence>
<dbReference type="Pfam" id="PF07114">
    <property type="entry name" value="TMEM126"/>
    <property type="match status" value="1"/>
</dbReference>
<dbReference type="InterPro" id="IPR009801">
    <property type="entry name" value="TMEM126"/>
</dbReference>
<proteinExistence type="predicted"/>